<dbReference type="Pfam" id="PF00172">
    <property type="entry name" value="Zn_clus"/>
    <property type="match status" value="1"/>
</dbReference>
<dbReference type="OrthoDB" id="2123952at2759"/>
<dbReference type="GO" id="GO:0005634">
    <property type="term" value="C:nucleus"/>
    <property type="evidence" value="ECO:0007669"/>
    <property type="project" value="UniProtKB-SubCell"/>
</dbReference>
<dbReference type="InterPro" id="IPR036864">
    <property type="entry name" value="Zn2-C6_fun-type_DNA-bd_sf"/>
</dbReference>
<feature type="region of interest" description="Disordered" evidence="6">
    <location>
        <begin position="396"/>
        <end position="424"/>
    </location>
</feature>
<evidence type="ECO:0000256" key="5">
    <source>
        <dbReference type="ARBA" id="ARBA00023242"/>
    </source>
</evidence>
<proteinExistence type="predicted"/>
<dbReference type="PROSITE" id="PS00463">
    <property type="entry name" value="ZN2_CY6_FUNGAL_1"/>
    <property type="match status" value="1"/>
</dbReference>
<accession>A0A9W7Y3D3</accession>
<dbReference type="EMBL" id="JANBOJ010000076">
    <property type="protein sequence ID" value="KAJ1723229.1"/>
    <property type="molecule type" value="Genomic_DNA"/>
</dbReference>
<evidence type="ECO:0000256" key="6">
    <source>
        <dbReference type="SAM" id="MobiDB-lite"/>
    </source>
</evidence>
<evidence type="ECO:0000313" key="9">
    <source>
        <dbReference type="Proteomes" id="UP001149813"/>
    </source>
</evidence>
<dbReference type="GO" id="GO:0000981">
    <property type="term" value="F:DNA-binding transcription factor activity, RNA polymerase II-specific"/>
    <property type="evidence" value="ECO:0007669"/>
    <property type="project" value="InterPro"/>
</dbReference>
<dbReference type="Gene3D" id="4.10.240.10">
    <property type="entry name" value="Zn(2)-C6 fungal-type DNA-binding domain"/>
    <property type="match status" value="1"/>
</dbReference>
<comment type="caution">
    <text evidence="8">The sequence shown here is derived from an EMBL/GenBank/DDBJ whole genome shotgun (WGS) entry which is preliminary data.</text>
</comment>
<dbReference type="SUPFAM" id="SSF57701">
    <property type="entry name" value="Zn2/Cys6 DNA-binding domain"/>
    <property type="match status" value="1"/>
</dbReference>
<dbReference type="GO" id="GO:0008270">
    <property type="term" value="F:zinc ion binding"/>
    <property type="evidence" value="ECO:0007669"/>
    <property type="project" value="InterPro"/>
</dbReference>
<dbReference type="CDD" id="cd00067">
    <property type="entry name" value="GAL4"/>
    <property type="match status" value="1"/>
</dbReference>
<dbReference type="GO" id="GO:0045944">
    <property type="term" value="P:positive regulation of transcription by RNA polymerase II"/>
    <property type="evidence" value="ECO:0007669"/>
    <property type="project" value="TreeGrafter"/>
</dbReference>
<feature type="domain" description="Zn(2)-C6 fungal-type" evidence="7">
    <location>
        <begin position="53"/>
        <end position="83"/>
    </location>
</feature>
<evidence type="ECO:0000256" key="1">
    <source>
        <dbReference type="ARBA" id="ARBA00004123"/>
    </source>
</evidence>
<feature type="compositionally biased region" description="Low complexity" evidence="6">
    <location>
        <begin position="411"/>
        <end position="424"/>
    </location>
</feature>
<dbReference type="SMART" id="SM00066">
    <property type="entry name" value="GAL4"/>
    <property type="match status" value="1"/>
</dbReference>
<dbReference type="PANTHER" id="PTHR47540:SF2">
    <property type="entry name" value="ZN(II)2CYS6 TRANSCRIPTION FACTOR (EUROFUNG)"/>
    <property type="match status" value="1"/>
</dbReference>
<dbReference type="InterPro" id="IPR051711">
    <property type="entry name" value="Stress_Response_Reg"/>
</dbReference>
<keyword evidence="4" id="KW-0804">Transcription</keyword>
<sequence length="424" mass="44546">MDIPASMQLNAPMLVTDTAASAPSPLPLYGSNPASQPHPHSHQHQHFVRYRHSCEHCRKRKIKCSGTRPICDHCLRRSIPCIYKPLARTRRTPSLANSPATHGYSQPHASGDLFYDGPQPIPIPAAGAHPGLSPGYPTTPNSISPAALRYSSAPAASAMNPAGFAHMFGDNAAAAGQQQGKMLRPANAIPPYLLAPSAPLGQSPDCSPFAFAPASFSAFPSPADYAGGQQQPPQQQQQPPQQPGSFNSMHSDLSDILGQPPQQPAAASLYDLQAARQQPEPGGLGAYVSPKAASFFNQDGSLSLLPFPPPPASDQQGMLWQEGGGGGGRHRRTLTGGSADSLSNVPLAERASNEEGGDQGQWMLAQLGFAQQQQLLPQAQQQTQQQQQLPAQDIMPRAAGGIAPGLTVLDQPPAESQASAPPTG</sequence>
<feature type="region of interest" description="Disordered" evidence="6">
    <location>
        <begin position="220"/>
        <end position="265"/>
    </location>
</feature>
<comment type="subcellular location">
    <subcellularLocation>
        <location evidence="1">Nucleus</location>
    </subcellularLocation>
</comment>
<dbReference type="InterPro" id="IPR001138">
    <property type="entry name" value="Zn2Cys6_DnaBD"/>
</dbReference>
<evidence type="ECO:0000256" key="3">
    <source>
        <dbReference type="ARBA" id="ARBA00023125"/>
    </source>
</evidence>
<keyword evidence="2" id="KW-0805">Transcription regulation</keyword>
<name>A0A9W7Y3D3_9FUNG</name>
<evidence type="ECO:0000256" key="2">
    <source>
        <dbReference type="ARBA" id="ARBA00023015"/>
    </source>
</evidence>
<reference evidence="8" key="1">
    <citation type="submission" date="2022-07" db="EMBL/GenBank/DDBJ databases">
        <title>Phylogenomic reconstructions and comparative analyses of Kickxellomycotina fungi.</title>
        <authorList>
            <person name="Reynolds N.K."/>
            <person name="Stajich J.E."/>
            <person name="Barry K."/>
            <person name="Grigoriev I.V."/>
            <person name="Crous P."/>
            <person name="Smith M.E."/>
        </authorList>
    </citation>
    <scope>NUCLEOTIDE SEQUENCE</scope>
    <source>
        <strain evidence="8">NBRC 32514</strain>
    </source>
</reference>
<dbReference type="Proteomes" id="UP001149813">
    <property type="component" value="Unassembled WGS sequence"/>
</dbReference>
<evidence type="ECO:0000256" key="4">
    <source>
        <dbReference type="ARBA" id="ARBA00023163"/>
    </source>
</evidence>
<feature type="compositionally biased region" description="Low complexity" evidence="6">
    <location>
        <begin position="220"/>
        <end position="239"/>
    </location>
</feature>
<dbReference type="GO" id="GO:0043565">
    <property type="term" value="F:sequence-specific DNA binding"/>
    <property type="evidence" value="ECO:0007669"/>
    <property type="project" value="TreeGrafter"/>
</dbReference>
<dbReference type="AlphaFoldDB" id="A0A9W7Y3D3"/>
<gene>
    <name evidence="8" type="ORF">LPJ53_002441</name>
</gene>
<organism evidence="8 9">
    <name type="scientific">Coemansia erecta</name>
    <dbReference type="NCBI Taxonomy" id="147472"/>
    <lineage>
        <taxon>Eukaryota</taxon>
        <taxon>Fungi</taxon>
        <taxon>Fungi incertae sedis</taxon>
        <taxon>Zoopagomycota</taxon>
        <taxon>Kickxellomycotina</taxon>
        <taxon>Kickxellomycetes</taxon>
        <taxon>Kickxellales</taxon>
        <taxon>Kickxellaceae</taxon>
        <taxon>Coemansia</taxon>
    </lineage>
</organism>
<evidence type="ECO:0000259" key="7">
    <source>
        <dbReference type="PROSITE" id="PS50048"/>
    </source>
</evidence>
<dbReference type="PANTHER" id="PTHR47540">
    <property type="entry name" value="THIAMINE REPRESSIBLE GENES REGULATORY PROTEIN THI5"/>
    <property type="match status" value="1"/>
</dbReference>
<protein>
    <recommendedName>
        <fullName evidence="7">Zn(2)-C6 fungal-type domain-containing protein</fullName>
    </recommendedName>
</protein>
<keyword evidence="3" id="KW-0238">DNA-binding</keyword>
<keyword evidence="9" id="KW-1185">Reference proteome</keyword>
<feature type="region of interest" description="Disordered" evidence="6">
    <location>
        <begin position="321"/>
        <end position="343"/>
    </location>
</feature>
<keyword evidence="5" id="KW-0539">Nucleus</keyword>
<evidence type="ECO:0000313" key="8">
    <source>
        <dbReference type="EMBL" id="KAJ1723229.1"/>
    </source>
</evidence>
<dbReference type="PROSITE" id="PS50048">
    <property type="entry name" value="ZN2_CY6_FUNGAL_2"/>
    <property type="match status" value="1"/>
</dbReference>